<name>A0A8H5GMH4_9AGAR</name>
<evidence type="ECO:0000313" key="2">
    <source>
        <dbReference type="Proteomes" id="UP000559256"/>
    </source>
</evidence>
<comment type="caution">
    <text evidence="1">The sequence shown here is derived from an EMBL/GenBank/DDBJ whole genome shotgun (WGS) entry which is preliminary data.</text>
</comment>
<dbReference type="EMBL" id="JAACJM010000018">
    <property type="protein sequence ID" value="KAF5367708.1"/>
    <property type="molecule type" value="Genomic_DNA"/>
</dbReference>
<proteinExistence type="predicted"/>
<dbReference type="AlphaFoldDB" id="A0A8H5GMH4"/>
<organism evidence="1 2">
    <name type="scientific">Tetrapyrgos nigripes</name>
    <dbReference type="NCBI Taxonomy" id="182062"/>
    <lineage>
        <taxon>Eukaryota</taxon>
        <taxon>Fungi</taxon>
        <taxon>Dikarya</taxon>
        <taxon>Basidiomycota</taxon>
        <taxon>Agaricomycotina</taxon>
        <taxon>Agaricomycetes</taxon>
        <taxon>Agaricomycetidae</taxon>
        <taxon>Agaricales</taxon>
        <taxon>Marasmiineae</taxon>
        <taxon>Marasmiaceae</taxon>
        <taxon>Tetrapyrgos</taxon>
    </lineage>
</organism>
<keyword evidence="2" id="KW-1185">Reference proteome</keyword>
<accession>A0A8H5GMH4</accession>
<gene>
    <name evidence="1" type="ORF">D9758_009859</name>
</gene>
<dbReference type="Proteomes" id="UP000559256">
    <property type="component" value="Unassembled WGS sequence"/>
</dbReference>
<sequence>MFISLITGFEEWMASAMVTFRCPSVYATNTLPLSLACYLDAVLYHDMETIIVSFTAETVHDQCASAASAAWSTAWSTAWSRRILAPANRPKSQRVGDYEGTAIWASLMSLKWGDACQLEEQFGSALV</sequence>
<evidence type="ECO:0000313" key="1">
    <source>
        <dbReference type="EMBL" id="KAF5367708.1"/>
    </source>
</evidence>
<protein>
    <submittedName>
        <fullName evidence="1">Uncharacterized protein</fullName>
    </submittedName>
</protein>
<reference evidence="1 2" key="1">
    <citation type="journal article" date="2020" name="ISME J.">
        <title>Uncovering the hidden diversity of litter-decomposition mechanisms in mushroom-forming fungi.</title>
        <authorList>
            <person name="Floudas D."/>
            <person name="Bentzer J."/>
            <person name="Ahren D."/>
            <person name="Johansson T."/>
            <person name="Persson P."/>
            <person name="Tunlid A."/>
        </authorList>
    </citation>
    <scope>NUCLEOTIDE SEQUENCE [LARGE SCALE GENOMIC DNA]</scope>
    <source>
        <strain evidence="1 2">CBS 291.85</strain>
    </source>
</reference>